<protein>
    <recommendedName>
        <fullName evidence="4">SPW repeat-containing protein</fullName>
    </recommendedName>
</protein>
<keyword evidence="1" id="KW-0812">Transmembrane</keyword>
<dbReference type="EMBL" id="JBHTMM010000043">
    <property type="protein sequence ID" value="MFD1309893.1"/>
    <property type="molecule type" value="Genomic_DNA"/>
</dbReference>
<keyword evidence="1" id="KW-0472">Membrane</keyword>
<organism evidence="2 3">
    <name type="scientific">Streptomyces kaempferi</name>
    <dbReference type="NCBI Taxonomy" id="333725"/>
    <lineage>
        <taxon>Bacteria</taxon>
        <taxon>Bacillati</taxon>
        <taxon>Actinomycetota</taxon>
        <taxon>Actinomycetes</taxon>
        <taxon>Kitasatosporales</taxon>
        <taxon>Streptomycetaceae</taxon>
        <taxon>Streptomyces</taxon>
    </lineage>
</organism>
<evidence type="ECO:0000256" key="1">
    <source>
        <dbReference type="SAM" id="Phobius"/>
    </source>
</evidence>
<keyword evidence="1" id="KW-1133">Transmembrane helix</keyword>
<reference evidence="3" key="1">
    <citation type="journal article" date="2019" name="Int. J. Syst. Evol. Microbiol.">
        <title>The Global Catalogue of Microorganisms (GCM) 10K type strain sequencing project: providing services to taxonomists for standard genome sequencing and annotation.</title>
        <authorList>
            <consortium name="The Broad Institute Genomics Platform"/>
            <consortium name="The Broad Institute Genome Sequencing Center for Infectious Disease"/>
            <person name="Wu L."/>
            <person name="Ma J."/>
        </authorList>
    </citation>
    <scope>NUCLEOTIDE SEQUENCE [LARGE SCALE GENOMIC DNA]</scope>
    <source>
        <strain evidence="3">CGMCC 4.7020</strain>
    </source>
</reference>
<evidence type="ECO:0008006" key="4">
    <source>
        <dbReference type="Google" id="ProtNLM"/>
    </source>
</evidence>
<sequence length="144" mass="15867">MRCRAARRASVLLGRRGAFLLAFGTVWGLIGYGQISAPPTDQRGLHLLLDRVPLEVWGWLWITAGVVAIVSAFLPQGSDRFAFLALPLIVMPWVISYLVAWWQGAFPRGWIVSALYGGLAIGILVVAGWGEPPRPKREEPPYDS</sequence>
<name>A0ABW3XKB0_9ACTN</name>
<feature type="transmembrane region" description="Helical" evidence="1">
    <location>
        <begin position="57"/>
        <end position="74"/>
    </location>
</feature>
<comment type="caution">
    <text evidence="2">The sequence shown here is derived from an EMBL/GenBank/DDBJ whole genome shotgun (WGS) entry which is preliminary data.</text>
</comment>
<keyword evidence="3" id="KW-1185">Reference proteome</keyword>
<gene>
    <name evidence="2" type="ORF">ACFQ5X_29030</name>
</gene>
<evidence type="ECO:0000313" key="3">
    <source>
        <dbReference type="Proteomes" id="UP001597058"/>
    </source>
</evidence>
<feature type="transmembrane region" description="Helical" evidence="1">
    <location>
        <begin position="81"/>
        <end position="103"/>
    </location>
</feature>
<dbReference type="Proteomes" id="UP001597058">
    <property type="component" value="Unassembled WGS sequence"/>
</dbReference>
<evidence type="ECO:0000313" key="2">
    <source>
        <dbReference type="EMBL" id="MFD1309893.1"/>
    </source>
</evidence>
<feature type="transmembrane region" description="Helical" evidence="1">
    <location>
        <begin position="109"/>
        <end position="129"/>
    </location>
</feature>
<dbReference type="RefSeq" id="WP_381329369.1">
    <property type="nucleotide sequence ID" value="NZ_JBHTMM010000043.1"/>
</dbReference>
<accession>A0ABW3XKB0</accession>
<proteinExistence type="predicted"/>